<dbReference type="Proteomes" id="UP001177670">
    <property type="component" value="Unassembled WGS sequence"/>
</dbReference>
<dbReference type="AlphaFoldDB" id="A0AA40FND7"/>
<organism evidence="2 3">
    <name type="scientific">Melipona bicolor</name>
    <dbReference type="NCBI Taxonomy" id="60889"/>
    <lineage>
        <taxon>Eukaryota</taxon>
        <taxon>Metazoa</taxon>
        <taxon>Ecdysozoa</taxon>
        <taxon>Arthropoda</taxon>
        <taxon>Hexapoda</taxon>
        <taxon>Insecta</taxon>
        <taxon>Pterygota</taxon>
        <taxon>Neoptera</taxon>
        <taxon>Endopterygota</taxon>
        <taxon>Hymenoptera</taxon>
        <taxon>Apocrita</taxon>
        <taxon>Aculeata</taxon>
        <taxon>Apoidea</taxon>
        <taxon>Anthophila</taxon>
        <taxon>Apidae</taxon>
        <taxon>Melipona</taxon>
    </lineage>
</organism>
<evidence type="ECO:0000313" key="3">
    <source>
        <dbReference type="Proteomes" id="UP001177670"/>
    </source>
</evidence>
<dbReference type="EMBL" id="JAHYIQ010000024">
    <property type="protein sequence ID" value="KAK1121882.1"/>
    <property type="molecule type" value="Genomic_DNA"/>
</dbReference>
<feature type="region of interest" description="Disordered" evidence="1">
    <location>
        <begin position="1"/>
        <end position="33"/>
    </location>
</feature>
<proteinExistence type="predicted"/>
<gene>
    <name evidence="2" type="ORF">K0M31_009732</name>
</gene>
<sequence length="130" mass="14118">MRRFVAGFSQNAGQTSAETGEKRSEERKSRATTSDCSCVRCLIFSRNSRVENFLSSNTQRALTTLNSSSPVVSLAEVKTRPRMVPAPAAGLPRPRNGRTGSLLKVSAQRSADPHLATKNSDIAAIRLRTN</sequence>
<name>A0AA40FND7_9HYME</name>
<feature type="compositionally biased region" description="Polar residues" evidence="1">
    <location>
        <begin position="8"/>
        <end position="18"/>
    </location>
</feature>
<accession>A0AA40FND7</accession>
<keyword evidence="3" id="KW-1185">Reference proteome</keyword>
<evidence type="ECO:0000256" key="1">
    <source>
        <dbReference type="SAM" id="MobiDB-lite"/>
    </source>
</evidence>
<protein>
    <submittedName>
        <fullName evidence="2">Uncharacterized protein</fullName>
    </submittedName>
</protein>
<comment type="caution">
    <text evidence="2">The sequence shown here is derived from an EMBL/GenBank/DDBJ whole genome shotgun (WGS) entry which is preliminary data.</text>
</comment>
<reference evidence="2" key="1">
    <citation type="submission" date="2021-10" db="EMBL/GenBank/DDBJ databases">
        <title>Melipona bicolor Genome sequencing and assembly.</title>
        <authorList>
            <person name="Araujo N.S."/>
            <person name="Arias M.C."/>
        </authorList>
    </citation>
    <scope>NUCLEOTIDE SEQUENCE</scope>
    <source>
        <strain evidence="2">USP_2M_L1-L4_2017</strain>
        <tissue evidence="2">Whole body</tissue>
    </source>
</reference>
<feature type="compositionally biased region" description="Basic and acidic residues" evidence="1">
    <location>
        <begin position="19"/>
        <end position="29"/>
    </location>
</feature>
<evidence type="ECO:0000313" key="2">
    <source>
        <dbReference type="EMBL" id="KAK1121882.1"/>
    </source>
</evidence>